<dbReference type="AlphaFoldDB" id="A0AAV4JUR5"/>
<feature type="compositionally biased region" description="Polar residues" evidence="1">
    <location>
        <begin position="32"/>
        <end position="45"/>
    </location>
</feature>
<keyword evidence="3" id="KW-1185">Reference proteome</keyword>
<proteinExistence type="predicted"/>
<sequence length="97" mass="10483">MASALAKTYWSDDVFIDPNVIFGTANVQSVWSSPPANDAESNSPRRQSSVSTDSLLSRRRSSSRWTQSMMRLNSIASLTGGAAATRRGTLLSEKVST</sequence>
<reference evidence="2 3" key="1">
    <citation type="journal article" date="2021" name="Elife">
        <title>Chloroplast acquisition without the gene transfer in kleptoplastic sea slugs, Plakobranchus ocellatus.</title>
        <authorList>
            <person name="Maeda T."/>
            <person name="Takahashi S."/>
            <person name="Yoshida T."/>
            <person name="Shimamura S."/>
            <person name="Takaki Y."/>
            <person name="Nagai Y."/>
            <person name="Toyoda A."/>
            <person name="Suzuki Y."/>
            <person name="Arimoto A."/>
            <person name="Ishii H."/>
            <person name="Satoh N."/>
            <person name="Nishiyama T."/>
            <person name="Hasebe M."/>
            <person name="Maruyama T."/>
            <person name="Minagawa J."/>
            <person name="Obokata J."/>
            <person name="Shigenobu S."/>
        </authorList>
    </citation>
    <scope>NUCLEOTIDE SEQUENCE [LARGE SCALE GENOMIC DNA]</scope>
</reference>
<dbReference type="Proteomes" id="UP000762676">
    <property type="component" value="Unassembled WGS sequence"/>
</dbReference>
<gene>
    <name evidence="2" type="ORF">ElyMa_003451100</name>
</gene>
<evidence type="ECO:0000313" key="3">
    <source>
        <dbReference type="Proteomes" id="UP000762676"/>
    </source>
</evidence>
<accession>A0AAV4JUR5</accession>
<comment type="caution">
    <text evidence="2">The sequence shown here is derived from an EMBL/GenBank/DDBJ whole genome shotgun (WGS) entry which is preliminary data.</text>
</comment>
<organism evidence="2 3">
    <name type="scientific">Elysia marginata</name>
    <dbReference type="NCBI Taxonomy" id="1093978"/>
    <lineage>
        <taxon>Eukaryota</taxon>
        <taxon>Metazoa</taxon>
        <taxon>Spiralia</taxon>
        <taxon>Lophotrochozoa</taxon>
        <taxon>Mollusca</taxon>
        <taxon>Gastropoda</taxon>
        <taxon>Heterobranchia</taxon>
        <taxon>Euthyneura</taxon>
        <taxon>Panpulmonata</taxon>
        <taxon>Sacoglossa</taxon>
        <taxon>Placobranchoidea</taxon>
        <taxon>Plakobranchidae</taxon>
        <taxon>Elysia</taxon>
    </lineage>
</organism>
<feature type="compositionally biased region" description="Low complexity" evidence="1">
    <location>
        <begin position="46"/>
        <end position="55"/>
    </location>
</feature>
<protein>
    <submittedName>
        <fullName evidence="2">Uncharacterized protein</fullName>
    </submittedName>
</protein>
<dbReference type="EMBL" id="BMAT01007073">
    <property type="protein sequence ID" value="GFS25809.1"/>
    <property type="molecule type" value="Genomic_DNA"/>
</dbReference>
<name>A0AAV4JUR5_9GAST</name>
<evidence type="ECO:0000313" key="2">
    <source>
        <dbReference type="EMBL" id="GFS25809.1"/>
    </source>
</evidence>
<feature type="region of interest" description="Disordered" evidence="1">
    <location>
        <begin position="32"/>
        <end position="65"/>
    </location>
</feature>
<evidence type="ECO:0000256" key="1">
    <source>
        <dbReference type="SAM" id="MobiDB-lite"/>
    </source>
</evidence>